<protein>
    <submittedName>
        <fullName evidence="1">Uncharacterized protein</fullName>
    </submittedName>
</protein>
<keyword evidence="2" id="KW-1185">Reference proteome</keyword>
<gene>
    <name evidence="1" type="ORF">EVAR_33015_1</name>
</gene>
<reference evidence="1 2" key="1">
    <citation type="journal article" date="2019" name="Commun. Biol.">
        <title>The bagworm genome reveals a unique fibroin gene that provides high tensile strength.</title>
        <authorList>
            <person name="Kono N."/>
            <person name="Nakamura H."/>
            <person name="Ohtoshi R."/>
            <person name="Tomita M."/>
            <person name="Numata K."/>
            <person name="Arakawa K."/>
        </authorList>
    </citation>
    <scope>NUCLEOTIDE SEQUENCE [LARGE SCALE GENOMIC DNA]</scope>
</reference>
<sequence>MDFRPQSVSALLKQHVPFLNSIQNEELGSQAPHLGVNAGRMLLTTVAIDTLATCIIPRAEIFRCVRTVIRRTDDSQGPRSRPRYLEFPSVNIQFRVVAEAVQLVIFPANYLLIPSSGSHR</sequence>
<organism evidence="1 2">
    <name type="scientific">Eumeta variegata</name>
    <name type="common">Bagworm moth</name>
    <name type="synonym">Eumeta japonica</name>
    <dbReference type="NCBI Taxonomy" id="151549"/>
    <lineage>
        <taxon>Eukaryota</taxon>
        <taxon>Metazoa</taxon>
        <taxon>Ecdysozoa</taxon>
        <taxon>Arthropoda</taxon>
        <taxon>Hexapoda</taxon>
        <taxon>Insecta</taxon>
        <taxon>Pterygota</taxon>
        <taxon>Neoptera</taxon>
        <taxon>Endopterygota</taxon>
        <taxon>Lepidoptera</taxon>
        <taxon>Glossata</taxon>
        <taxon>Ditrysia</taxon>
        <taxon>Tineoidea</taxon>
        <taxon>Psychidae</taxon>
        <taxon>Oiketicinae</taxon>
        <taxon>Eumeta</taxon>
    </lineage>
</organism>
<dbReference type="AlphaFoldDB" id="A0A4C1VQ78"/>
<accession>A0A4C1VQ78</accession>
<proteinExistence type="predicted"/>
<comment type="caution">
    <text evidence="1">The sequence shown here is derived from an EMBL/GenBank/DDBJ whole genome shotgun (WGS) entry which is preliminary data.</text>
</comment>
<dbReference type="Proteomes" id="UP000299102">
    <property type="component" value="Unassembled WGS sequence"/>
</dbReference>
<dbReference type="EMBL" id="BGZK01000396">
    <property type="protein sequence ID" value="GBP41288.1"/>
    <property type="molecule type" value="Genomic_DNA"/>
</dbReference>
<name>A0A4C1VQ78_EUMVA</name>
<evidence type="ECO:0000313" key="1">
    <source>
        <dbReference type="EMBL" id="GBP41288.1"/>
    </source>
</evidence>
<evidence type="ECO:0000313" key="2">
    <source>
        <dbReference type="Proteomes" id="UP000299102"/>
    </source>
</evidence>